<evidence type="ECO:0000313" key="2">
    <source>
        <dbReference type="EMBL" id="TXS97513.1"/>
    </source>
</evidence>
<comment type="caution">
    <text evidence="1">The sequence shown here is derived from an EMBL/GenBank/DDBJ whole genome shotgun (WGS) entry which is preliminary data.</text>
</comment>
<proteinExistence type="predicted"/>
<dbReference type="Proteomes" id="UP000846355">
    <property type="component" value="Unassembled WGS sequence"/>
</dbReference>
<gene>
    <name evidence="2" type="ORF">FWK02_32825</name>
    <name evidence="1" type="ORF">HMV95_04340</name>
</gene>
<dbReference type="Proteomes" id="UP000321461">
    <property type="component" value="Unassembled WGS sequence"/>
</dbReference>
<reference evidence="1" key="1">
    <citation type="journal article" date="2018" name="Genome Biol.">
        <title>SKESA: strategic k-mer extension for scrupulous assemblies.</title>
        <authorList>
            <person name="Souvorov A."/>
            <person name="Agarwala R."/>
            <person name="Lipman D.J."/>
        </authorList>
    </citation>
    <scope>NUCLEOTIDE SEQUENCE [LARGE SCALE GENOMIC DNA]</scope>
    <source>
        <strain evidence="1">EuSCAPE_DE065</strain>
    </source>
</reference>
<reference evidence="1" key="2">
    <citation type="submission" date="2018-12" db="EMBL/GenBank/DDBJ databases">
        <authorList>
            <consortium name="NCBI Pathogen Detection Project"/>
        </authorList>
    </citation>
    <scope>NUCLEOTIDE SEQUENCE</scope>
    <source>
        <strain evidence="1">EuSCAPE_DE065</strain>
    </source>
</reference>
<dbReference type="EMBL" id="VSBS01002025">
    <property type="protein sequence ID" value="TXS97513.1"/>
    <property type="molecule type" value="Genomic_DNA"/>
</dbReference>
<evidence type="ECO:0000313" key="3">
    <source>
        <dbReference type="Proteomes" id="UP000321461"/>
    </source>
</evidence>
<name>A0A3L4M157_ECOLX</name>
<evidence type="ECO:0000313" key="1">
    <source>
        <dbReference type="EMBL" id="HAJ5957514.1"/>
    </source>
</evidence>
<dbReference type="AlphaFoldDB" id="A0A3L4M157"/>
<dbReference type="EMBL" id="DABHXT010000003">
    <property type="protein sequence ID" value="HAJ5957514.1"/>
    <property type="molecule type" value="Genomic_DNA"/>
</dbReference>
<reference evidence="2 3" key="3">
    <citation type="submission" date="2019-08" db="EMBL/GenBank/DDBJ databases">
        <title>Whole genome analysis of cultivated E. coli strains isolated from CD patients and healthy donors.</title>
        <authorList>
            <person name="Siniagina M.N."/>
            <person name="Markelova M.I."/>
            <person name="Laikov A.V."/>
            <person name="Boulygina E.A."/>
            <person name="Khusnutdinova D.R."/>
            <person name="Kharchenko A."/>
            <person name="Grigoryeva T.V."/>
        </authorList>
    </citation>
    <scope>NUCLEOTIDE SEQUENCE [LARGE SCALE GENOMIC DNA]</scope>
    <source>
        <strain evidence="2 3">3_77_5</strain>
    </source>
</reference>
<organism evidence="1">
    <name type="scientific">Escherichia coli</name>
    <dbReference type="NCBI Taxonomy" id="562"/>
    <lineage>
        <taxon>Bacteria</taxon>
        <taxon>Pseudomonadati</taxon>
        <taxon>Pseudomonadota</taxon>
        <taxon>Gammaproteobacteria</taxon>
        <taxon>Enterobacterales</taxon>
        <taxon>Enterobacteriaceae</taxon>
        <taxon>Escherichia</taxon>
    </lineage>
</organism>
<sequence length="74" mass="8363">MKLVGIWRFTGPDIDGNFVTQLSKILIKTSTSSEGFNNILFRSFIMFILFFSSSEHSKLIKGIKLSISSIMPFV</sequence>
<protein>
    <submittedName>
        <fullName evidence="1">Uncharacterized protein</fullName>
    </submittedName>
</protein>
<accession>A0A3L4M157</accession>